<dbReference type="Gene3D" id="3.30.300.30">
    <property type="match status" value="1"/>
</dbReference>
<dbReference type="Gene3D" id="3.40.50.12780">
    <property type="entry name" value="N-terminal domain of ligase-like"/>
    <property type="match status" value="1"/>
</dbReference>
<dbReference type="InterPro" id="IPR042099">
    <property type="entry name" value="ANL_N_sf"/>
</dbReference>
<dbReference type="PANTHER" id="PTHR42921">
    <property type="entry name" value="ACETOACETYL-COA SYNTHETASE"/>
    <property type="match status" value="1"/>
</dbReference>
<evidence type="ECO:0000313" key="1">
    <source>
        <dbReference type="EMBL" id="KAF8770327.1"/>
    </source>
</evidence>
<proteinExistence type="predicted"/>
<gene>
    <name evidence="1" type="ORF">HNY73_017872</name>
</gene>
<protein>
    <submittedName>
        <fullName evidence="1">Acetoacetyl-CoA synthetase like protein</fullName>
    </submittedName>
</protein>
<dbReference type="InterPro" id="IPR045851">
    <property type="entry name" value="AMP-bd_C_sf"/>
</dbReference>
<sequence length="324" mass="37283">MFFASLRDFGLHQNCTRRDKLFNQCPNGWISWNMSVNTLHLGLTLVLYDGDPFQESPTRFWDLVDKFGITSTYMWSSTIDFMDINNWGPTPKHSLKTLRQIFPIGSPAKPSTLSRNWVWLKKWLWILKWPLYRGEQQVPSLGMDIRVLDENGAPVIGKKGVSFSGPKPYPLWARADDGWQNPITKGLVVYGRSDETMNPKGARYNCADIYFALEGFPGLKDCVVVSQYNKDMDERVILFVKMLPGHSLTDEVKEEINKTIERHQTYEHVPDIIMEAPDIPYNLTGKKMNALVKKLINKKPIMNAEIVINPSCLEFYKNLDLGKF</sequence>
<dbReference type="AlphaFoldDB" id="A0A8T0EC67"/>
<reference evidence="1" key="1">
    <citation type="journal article" date="2020" name="bioRxiv">
        <title>Chromosome-level reference genome of the European wasp spider Argiope bruennichi: a resource for studies on range expansion and evolutionary adaptation.</title>
        <authorList>
            <person name="Sheffer M.M."/>
            <person name="Hoppe A."/>
            <person name="Krehenwinkel H."/>
            <person name="Uhl G."/>
            <person name="Kuss A.W."/>
            <person name="Jensen L."/>
            <person name="Jensen C."/>
            <person name="Gillespie R.G."/>
            <person name="Hoff K.J."/>
            <person name="Prost S."/>
        </authorList>
    </citation>
    <scope>NUCLEOTIDE SEQUENCE</scope>
</reference>
<dbReference type="Proteomes" id="UP000807504">
    <property type="component" value="Unassembled WGS sequence"/>
</dbReference>
<dbReference type="SUPFAM" id="SSF56801">
    <property type="entry name" value="Acetyl-CoA synthetase-like"/>
    <property type="match status" value="1"/>
</dbReference>
<reference evidence="1" key="2">
    <citation type="submission" date="2020-06" db="EMBL/GenBank/DDBJ databases">
        <authorList>
            <person name="Sheffer M."/>
        </authorList>
    </citation>
    <scope>NUCLEOTIDE SEQUENCE</scope>
</reference>
<accession>A0A8T0EC67</accession>
<organism evidence="1 2">
    <name type="scientific">Argiope bruennichi</name>
    <name type="common">Wasp spider</name>
    <name type="synonym">Aranea bruennichi</name>
    <dbReference type="NCBI Taxonomy" id="94029"/>
    <lineage>
        <taxon>Eukaryota</taxon>
        <taxon>Metazoa</taxon>
        <taxon>Ecdysozoa</taxon>
        <taxon>Arthropoda</taxon>
        <taxon>Chelicerata</taxon>
        <taxon>Arachnida</taxon>
        <taxon>Araneae</taxon>
        <taxon>Araneomorphae</taxon>
        <taxon>Entelegynae</taxon>
        <taxon>Araneoidea</taxon>
        <taxon>Araneidae</taxon>
        <taxon>Argiope</taxon>
    </lineage>
</organism>
<name>A0A8T0EC67_ARGBR</name>
<dbReference type="PANTHER" id="PTHR42921:SF1">
    <property type="entry name" value="ACETOACETYL-COA SYNTHETASE"/>
    <property type="match status" value="1"/>
</dbReference>
<comment type="caution">
    <text evidence="1">The sequence shown here is derived from an EMBL/GenBank/DDBJ whole genome shotgun (WGS) entry which is preliminary data.</text>
</comment>
<evidence type="ECO:0000313" key="2">
    <source>
        <dbReference type="Proteomes" id="UP000807504"/>
    </source>
</evidence>
<dbReference type="GO" id="GO:0030729">
    <property type="term" value="F:acetoacetate-CoA ligase activity"/>
    <property type="evidence" value="ECO:0007669"/>
    <property type="project" value="TreeGrafter"/>
</dbReference>
<dbReference type="EMBL" id="JABXBU010002228">
    <property type="protein sequence ID" value="KAF8770327.1"/>
    <property type="molecule type" value="Genomic_DNA"/>
</dbReference>
<keyword evidence="2" id="KW-1185">Reference proteome</keyword>